<dbReference type="EMBL" id="JAUEPO010000003">
    <property type="protein sequence ID" value="KAK3327963.1"/>
    <property type="molecule type" value="Genomic_DNA"/>
</dbReference>
<evidence type="ECO:0000313" key="4">
    <source>
        <dbReference type="Proteomes" id="UP001286456"/>
    </source>
</evidence>
<evidence type="ECO:0000256" key="2">
    <source>
        <dbReference type="SAM" id="SignalP"/>
    </source>
</evidence>
<feature type="signal peptide" evidence="2">
    <location>
        <begin position="1"/>
        <end position="24"/>
    </location>
</feature>
<feature type="chain" id="PRO_5042295304" evidence="2">
    <location>
        <begin position="25"/>
        <end position="201"/>
    </location>
</feature>
<feature type="region of interest" description="Disordered" evidence="1">
    <location>
        <begin position="119"/>
        <end position="141"/>
    </location>
</feature>
<name>A0AAE0MDR3_9PEZI</name>
<keyword evidence="2" id="KW-0732">Signal</keyword>
<proteinExistence type="predicted"/>
<dbReference type="Proteomes" id="UP001286456">
    <property type="component" value="Unassembled WGS sequence"/>
</dbReference>
<protein>
    <submittedName>
        <fullName evidence="3">Uncharacterized protein</fullName>
    </submittedName>
</protein>
<reference evidence="3" key="2">
    <citation type="submission" date="2023-06" db="EMBL/GenBank/DDBJ databases">
        <authorList>
            <consortium name="Lawrence Berkeley National Laboratory"/>
            <person name="Haridas S."/>
            <person name="Hensen N."/>
            <person name="Bonometti L."/>
            <person name="Westerberg I."/>
            <person name="Brannstrom I.O."/>
            <person name="Guillou S."/>
            <person name="Cros-Aarteil S."/>
            <person name="Calhoun S."/>
            <person name="Kuo A."/>
            <person name="Mondo S."/>
            <person name="Pangilinan J."/>
            <person name="Riley R."/>
            <person name="Labutti K."/>
            <person name="Andreopoulos B."/>
            <person name="Lipzen A."/>
            <person name="Chen C."/>
            <person name="Yanf M."/>
            <person name="Daum C."/>
            <person name="Ng V."/>
            <person name="Clum A."/>
            <person name="Steindorff A."/>
            <person name="Ohm R."/>
            <person name="Martin F."/>
            <person name="Silar P."/>
            <person name="Natvig D."/>
            <person name="Lalanne C."/>
            <person name="Gautier V."/>
            <person name="Ament-Velasquez S.L."/>
            <person name="Kruys A."/>
            <person name="Hutchinson M.I."/>
            <person name="Powell A.J."/>
            <person name="Barry K."/>
            <person name="Miller A.N."/>
            <person name="Grigoriev I.V."/>
            <person name="Debuchy R."/>
            <person name="Gladieux P."/>
            <person name="Thoren M.H."/>
            <person name="Johannesson H."/>
        </authorList>
    </citation>
    <scope>NUCLEOTIDE SEQUENCE</scope>
    <source>
        <strain evidence="3">SMH4131-1</strain>
    </source>
</reference>
<reference evidence="3" key="1">
    <citation type="journal article" date="2023" name="Mol. Phylogenet. Evol.">
        <title>Genome-scale phylogeny and comparative genomics of the fungal order Sordariales.</title>
        <authorList>
            <person name="Hensen N."/>
            <person name="Bonometti L."/>
            <person name="Westerberg I."/>
            <person name="Brannstrom I.O."/>
            <person name="Guillou S."/>
            <person name="Cros-Aarteil S."/>
            <person name="Calhoun S."/>
            <person name="Haridas S."/>
            <person name="Kuo A."/>
            <person name="Mondo S."/>
            <person name="Pangilinan J."/>
            <person name="Riley R."/>
            <person name="LaButti K."/>
            <person name="Andreopoulos B."/>
            <person name="Lipzen A."/>
            <person name="Chen C."/>
            <person name="Yan M."/>
            <person name="Daum C."/>
            <person name="Ng V."/>
            <person name="Clum A."/>
            <person name="Steindorff A."/>
            <person name="Ohm R.A."/>
            <person name="Martin F."/>
            <person name="Silar P."/>
            <person name="Natvig D.O."/>
            <person name="Lalanne C."/>
            <person name="Gautier V."/>
            <person name="Ament-Velasquez S.L."/>
            <person name="Kruys A."/>
            <person name="Hutchinson M.I."/>
            <person name="Powell A.J."/>
            <person name="Barry K."/>
            <person name="Miller A.N."/>
            <person name="Grigoriev I.V."/>
            <person name="Debuchy R."/>
            <person name="Gladieux P."/>
            <person name="Hiltunen Thoren M."/>
            <person name="Johannesson H."/>
        </authorList>
    </citation>
    <scope>NUCLEOTIDE SEQUENCE</scope>
    <source>
        <strain evidence="3">SMH4131-1</strain>
    </source>
</reference>
<evidence type="ECO:0000256" key="1">
    <source>
        <dbReference type="SAM" id="MobiDB-lite"/>
    </source>
</evidence>
<organism evidence="3 4">
    <name type="scientific">Cercophora scortea</name>
    <dbReference type="NCBI Taxonomy" id="314031"/>
    <lineage>
        <taxon>Eukaryota</taxon>
        <taxon>Fungi</taxon>
        <taxon>Dikarya</taxon>
        <taxon>Ascomycota</taxon>
        <taxon>Pezizomycotina</taxon>
        <taxon>Sordariomycetes</taxon>
        <taxon>Sordariomycetidae</taxon>
        <taxon>Sordariales</taxon>
        <taxon>Lasiosphaeriaceae</taxon>
        <taxon>Cercophora</taxon>
    </lineage>
</organism>
<accession>A0AAE0MDR3</accession>
<feature type="compositionally biased region" description="Basic and acidic residues" evidence="1">
    <location>
        <begin position="173"/>
        <end position="184"/>
    </location>
</feature>
<dbReference type="AlphaFoldDB" id="A0AAE0MDR3"/>
<feature type="region of interest" description="Disordered" evidence="1">
    <location>
        <begin position="169"/>
        <end position="189"/>
    </location>
</feature>
<sequence>MIQWCSLCWLTKSCCLGPWHLALGTITVEVGIPRLGWHFGVPASRRWRRCGAGDGMPPIHTSQHHSPRRRLRRLRHSLYTSAIQIHDPSLFPHRLPGNGCSSALARTVCGRSSRGLPGLAHYPGSRKTRSGPVRCRGPHHRGAQRGFSMSAVCHHVGFVGIPEHARVPAAGADGRRTGGGRADRGNISPLGAQFSSTGAYF</sequence>
<evidence type="ECO:0000313" key="3">
    <source>
        <dbReference type="EMBL" id="KAK3327963.1"/>
    </source>
</evidence>
<keyword evidence="4" id="KW-1185">Reference proteome</keyword>
<gene>
    <name evidence="3" type="ORF">B0T19DRAFT_178835</name>
</gene>
<comment type="caution">
    <text evidence="3">The sequence shown here is derived from an EMBL/GenBank/DDBJ whole genome shotgun (WGS) entry which is preliminary data.</text>
</comment>